<keyword evidence="3" id="KW-1185">Reference proteome</keyword>
<dbReference type="AlphaFoldDB" id="A0A811MMK0"/>
<feature type="region of interest" description="Disordered" evidence="1">
    <location>
        <begin position="1"/>
        <end position="56"/>
    </location>
</feature>
<gene>
    <name evidence="2" type="ORF">NCGR_LOCUS5874</name>
</gene>
<evidence type="ECO:0000313" key="3">
    <source>
        <dbReference type="Proteomes" id="UP000604825"/>
    </source>
</evidence>
<protein>
    <submittedName>
        <fullName evidence="2">Uncharacterized protein</fullName>
    </submittedName>
</protein>
<dbReference type="EMBL" id="CAJGYO010000002">
    <property type="protein sequence ID" value="CAD6209680.1"/>
    <property type="molecule type" value="Genomic_DNA"/>
</dbReference>
<accession>A0A811MMK0</accession>
<name>A0A811MMK0_9POAL</name>
<evidence type="ECO:0000313" key="2">
    <source>
        <dbReference type="EMBL" id="CAD6209680.1"/>
    </source>
</evidence>
<sequence>MPAPPQHTRPSPPPTAAPLLSRTTLPPPISDLRARPPATHAARPPPGDLLQLPPGEPTLRGVLDRIFVHWLSLPDTAALGRTCTEGQGEQRWGGGVRDAAPDDAAGGAAVLPLSPRFGWEGKSSGTLELLEKGNVTPDCTWKGRWGLQLRGRFCSQISMLTRYCSCNLKFRAVVMFHADSVHIQIQIVFMQSHI</sequence>
<comment type="caution">
    <text evidence="2">The sequence shown here is derived from an EMBL/GenBank/DDBJ whole genome shotgun (WGS) entry which is preliminary data.</text>
</comment>
<reference evidence="2" key="1">
    <citation type="submission" date="2020-10" db="EMBL/GenBank/DDBJ databases">
        <authorList>
            <person name="Han B."/>
            <person name="Lu T."/>
            <person name="Zhao Q."/>
            <person name="Huang X."/>
            <person name="Zhao Y."/>
        </authorList>
    </citation>
    <scope>NUCLEOTIDE SEQUENCE</scope>
</reference>
<feature type="compositionally biased region" description="Pro residues" evidence="1">
    <location>
        <begin position="1"/>
        <end position="16"/>
    </location>
</feature>
<proteinExistence type="predicted"/>
<evidence type="ECO:0000256" key="1">
    <source>
        <dbReference type="SAM" id="MobiDB-lite"/>
    </source>
</evidence>
<feature type="compositionally biased region" description="Low complexity" evidence="1">
    <location>
        <begin position="35"/>
        <end position="53"/>
    </location>
</feature>
<organism evidence="2 3">
    <name type="scientific">Miscanthus lutarioriparius</name>
    <dbReference type="NCBI Taxonomy" id="422564"/>
    <lineage>
        <taxon>Eukaryota</taxon>
        <taxon>Viridiplantae</taxon>
        <taxon>Streptophyta</taxon>
        <taxon>Embryophyta</taxon>
        <taxon>Tracheophyta</taxon>
        <taxon>Spermatophyta</taxon>
        <taxon>Magnoliopsida</taxon>
        <taxon>Liliopsida</taxon>
        <taxon>Poales</taxon>
        <taxon>Poaceae</taxon>
        <taxon>PACMAD clade</taxon>
        <taxon>Panicoideae</taxon>
        <taxon>Andropogonodae</taxon>
        <taxon>Andropogoneae</taxon>
        <taxon>Saccharinae</taxon>
        <taxon>Miscanthus</taxon>
    </lineage>
</organism>
<dbReference type="Proteomes" id="UP000604825">
    <property type="component" value="Unassembled WGS sequence"/>
</dbReference>